<dbReference type="InterPro" id="IPR043138">
    <property type="entry name" value="GGT_lsub"/>
</dbReference>
<dbReference type="EC" id="3.4.19.13" evidence="11"/>
<dbReference type="PANTHER" id="PTHR43199">
    <property type="entry name" value="GLUTATHIONE HYDROLASE"/>
    <property type="match status" value="1"/>
</dbReference>
<dbReference type="PRINTS" id="PR01210">
    <property type="entry name" value="GGTRANSPTASE"/>
</dbReference>
<dbReference type="InterPro" id="IPR043137">
    <property type="entry name" value="GGT_ssub_C"/>
</dbReference>
<dbReference type="GO" id="GO:0006751">
    <property type="term" value="P:glutathione catabolic process"/>
    <property type="evidence" value="ECO:0007669"/>
    <property type="project" value="UniProtKB-UniRule"/>
</dbReference>
<dbReference type="EMBL" id="CU633749">
    <property type="protein sequence ID" value="CAQ69047.1"/>
    <property type="molecule type" value="Genomic_DNA"/>
</dbReference>
<reference evidence="13 14" key="1">
    <citation type="journal article" date="2008" name="Genome Res.">
        <title>Genome sequence of the beta-rhizobium Cupriavidus taiwanensis and comparative genomics of rhizobia.</title>
        <authorList>
            <person name="Amadou C."/>
            <person name="Pascal G."/>
            <person name="Mangenot S."/>
            <person name="Glew M."/>
            <person name="Bontemps C."/>
            <person name="Capela D."/>
            <person name="Carrere S."/>
            <person name="Cruveiller S."/>
            <person name="Dossat C."/>
            <person name="Lajus A."/>
            <person name="Marchetti M."/>
            <person name="Poinsot V."/>
            <person name="Rouy Z."/>
            <person name="Servin B."/>
            <person name="Saad M."/>
            <person name="Schenowitz C."/>
            <person name="Barbe V."/>
            <person name="Batut J."/>
            <person name="Medigue C."/>
            <person name="Masson-Boivin C."/>
        </authorList>
    </citation>
    <scope>NUCLEOTIDE SEQUENCE [LARGE SCALE GENOMIC DNA]</scope>
    <source>
        <strain evidence="14">DSM 17343 / BCRC 17206 / CCUG 44338 / CIP 107171 / LMG 19424 / R1</strain>
    </source>
</reference>
<dbReference type="Pfam" id="PF01019">
    <property type="entry name" value="G_glu_transpept"/>
    <property type="match status" value="1"/>
</dbReference>
<dbReference type="EC" id="2.3.2.2" evidence="11"/>
<evidence type="ECO:0000313" key="14">
    <source>
        <dbReference type="Proteomes" id="UP000001692"/>
    </source>
</evidence>
<dbReference type="PANTHER" id="PTHR43199:SF1">
    <property type="entry name" value="GLUTATHIONE HYDROLASE PROENZYME"/>
    <property type="match status" value="1"/>
</dbReference>
<feature type="active site" description="Nucleophile" evidence="9">
    <location>
        <position position="510"/>
    </location>
</feature>
<dbReference type="GO" id="GO:0006750">
    <property type="term" value="P:glutathione biosynthetic process"/>
    <property type="evidence" value="ECO:0007669"/>
    <property type="project" value="UniProtKB-KW"/>
</dbReference>
<evidence type="ECO:0000313" key="13">
    <source>
        <dbReference type="EMBL" id="CAQ69047.1"/>
    </source>
</evidence>
<comment type="pathway">
    <text evidence="11">Sulfur metabolism; glutathione metabolism.</text>
</comment>
<feature type="binding site" evidence="10">
    <location>
        <position position="598"/>
    </location>
    <ligand>
        <name>L-glutamate</name>
        <dbReference type="ChEBI" id="CHEBI:29985"/>
    </ligand>
</feature>
<dbReference type="Gene3D" id="1.10.246.130">
    <property type="match status" value="1"/>
</dbReference>
<feature type="binding site" evidence="10">
    <location>
        <position position="207"/>
    </location>
    <ligand>
        <name>L-glutamate</name>
        <dbReference type="ChEBI" id="CHEBI:29985"/>
    </ligand>
</feature>
<dbReference type="Gene3D" id="3.60.20.40">
    <property type="match status" value="1"/>
</dbReference>
<dbReference type="UniPathway" id="UPA00204"/>
<comment type="catalytic activity">
    <reaction evidence="2 11">
        <text>glutathione + H2O = L-cysteinylglycine + L-glutamate</text>
        <dbReference type="Rhea" id="RHEA:28807"/>
        <dbReference type="ChEBI" id="CHEBI:15377"/>
        <dbReference type="ChEBI" id="CHEBI:29985"/>
        <dbReference type="ChEBI" id="CHEBI:57925"/>
        <dbReference type="ChEBI" id="CHEBI:61694"/>
        <dbReference type="EC" id="3.4.19.13"/>
    </reaction>
</comment>
<dbReference type="InterPro" id="IPR000101">
    <property type="entry name" value="GGT_peptidase"/>
</dbReference>
<evidence type="ECO:0000256" key="10">
    <source>
        <dbReference type="PIRSR" id="PIRSR600101-2"/>
    </source>
</evidence>
<dbReference type="PROSITE" id="PS51257">
    <property type="entry name" value="PROKAR_LIPOPROTEIN"/>
    <property type="match status" value="1"/>
</dbReference>
<organism evidence="13 14">
    <name type="scientific">Cupriavidus taiwanensis (strain DSM 17343 / BCRC 17206 / CCUG 44338 / CIP 107171 / LMG 19424 / R1)</name>
    <name type="common">Ralstonia taiwanensis (strain LMG 19424)</name>
    <dbReference type="NCBI Taxonomy" id="977880"/>
    <lineage>
        <taxon>Bacteria</taxon>
        <taxon>Pseudomonadati</taxon>
        <taxon>Pseudomonadota</taxon>
        <taxon>Betaproteobacteria</taxon>
        <taxon>Burkholderiales</taxon>
        <taxon>Burkholderiaceae</taxon>
        <taxon>Cupriavidus</taxon>
    </lineage>
</organism>
<dbReference type="AlphaFoldDB" id="B3R415"/>
<keyword evidence="6 11" id="KW-0865">Zymogen</keyword>
<dbReference type="KEGG" id="cti:RALTA_A1082"/>
<keyword evidence="7 11" id="KW-0012">Acyltransferase</keyword>
<protein>
    <recommendedName>
        <fullName evidence="11">Glutathione hydrolase proenzyme</fullName>
        <ecNumber evidence="11">2.3.2.2</ecNumber>
        <ecNumber evidence="11">3.4.19.13</ecNumber>
    </recommendedName>
    <component>
        <recommendedName>
            <fullName evidence="11">Glutathione hydrolase large chain</fullName>
        </recommendedName>
    </component>
    <component>
        <recommendedName>
            <fullName evidence="11">Glutathione hydrolase small chain</fullName>
        </recommendedName>
    </component>
</protein>
<dbReference type="SUPFAM" id="SSF56235">
    <property type="entry name" value="N-terminal nucleophile aminohydrolases (Ntn hydrolases)"/>
    <property type="match status" value="1"/>
</dbReference>
<comment type="catalytic activity">
    <reaction evidence="1 11">
        <text>an S-substituted glutathione + H2O = an S-substituted L-cysteinylglycine + L-glutamate</text>
        <dbReference type="Rhea" id="RHEA:59468"/>
        <dbReference type="ChEBI" id="CHEBI:15377"/>
        <dbReference type="ChEBI" id="CHEBI:29985"/>
        <dbReference type="ChEBI" id="CHEBI:90779"/>
        <dbReference type="ChEBI" id="CHEBI:143103"/>
        <dbReference type="EC" id="3.4.19.13"/>
    </reaction>
</comment>
<evidence type="ECO:0000256" key="11">
    <source>
        <dbReference type="RuleBase" id="RU368036"/>
    </source>
</evidence>
<feature type="region of interest" description="Disordered" evidence="12">
    <location>
        <begin position="676"/>
        <end position="696"/>
    </location>
</feature>
<evidence type="ECO:0000256" key="7">
    <source>
        <dbReference type="ARBA" id="ARBA00023315"/>
    </source>
</evidence>
<dbReference type="GO" id="GO:0103068">
    <property type="term" value="F:leukotriene C4 gamma-glutamyl transferase activity"/>
    <property type="evidence" value="ECO:0007669"/>
    <property type="project" value="UniProtKB-EC"/>
</dbReference>
<gene>
    <name evidence="13" type="primary">ggt1</name>
    <name evidence="13" type="ordered locus">RALTA_A1082</name>
</gene>
<evidence type="ECO:0000256" key="12">
    <source>
        <dbReference type="SAM" id="MobiDB-lite"/>
    </source>
</evidence>
<keyword evidence="5 11" id="KW-0378">Hydrolase</keyword>
<dbReference type="InterPro" id="IPR051792">
    <property type="entry name" value="GGT_bact"/>
</dbReference>
<evidence type="ECO:0000256" key="3">
    <source>
        <dbReference type="ARBA" id="ARBA00009381"/>
    </source>
</evidence>
<evidence type="ECO:0000256" key="4">
    <source>
        <dbReference type="ARBA" id="ARBA00022679"/>
    </source>
</evidence>
<feature type="region of interest" description="Disordered" evidence="12">
    <location>
        <begin position="104"/>
        <end position="127"/>
    </location>
</feature>
<comment type="PTM">
    <text evidence="11">Cleaved by autocatalysis into a large and a small subunit.</text>
</comment>
<feature type="compositionally biased region" description="Basic and acidic residues" evidence="12">
    <location>
        <begin position="686"/>
        <end position="696"/>
    </location>
</feature>
<accession>B3R415</accession>
<feature type="binding site" evidence="10">
    <location>
        <position position="550"/>
    </location>
    <ligand>
        <name>L-glutamate</name>
        <dbReference type="ChEBI" id="CHEBI:29985"/>
    </ligand>
</feature>
<dbReference type="NCBIfam" id="TIGR00066">
    <property type="entry name" value="g_glut_trans"/>
    <property type="match status" value="1"/>
</dbReference>
<feature type="compositionally biased region" description="Low complexity" evidence="12">
    <location>
        <begin position="104"/>
        <end position="118"/>
    </location>
</feature>
<evidence type="ECO:0000256" key="8">
    <source>
        <dbReference type="ARBA" id="ARBA00047417"/>
    </source>
</evidence>
<evidence type="ECO:0000256" key="9">
    <source>
        <dbReference type="PIRSR" id="PIRSR600101-1"/>
    </source>
</evidence>
<feature type="binding site" evidence="10">
    <location>
        <begin position="574"/>
        <end position="575"/>
    </location>
    <ligand>
        <name>L-glutamate</name>
        <dbReference type="ChEBI" id="CHEBI:29985"/>
    </ligand>
</feature>
<dbReference type="Proteomes" id="UP000001692">
    <property type="component" value="Chromosome 1"/>
</dbReference>
<evidence type="ECO:0000256" key="1">
    <source>
        <dbReference type="ARBA" id="ARBA00001049"/>
    </source>
</evidence>
<dbReference type="InterPro" id="IPR029055">
    <property type="entry name" value="Ntn_hydrolases_N"/>
</dbReference>
<keyword evidence="11" id="KW-0317">Glutathione biosynthesis</keyword>
<keyword evidence="14" id="KW-1185">Reference proteome</keyword>
<comment type="subunit">
    <text evidence="11">This enzyme consists of two polypeptide chains, which are synthesized in precursor form from a single polypeptide.</text>
</comment>
<keyword evidence="4 11" id="KW-0808">Transferase</keyword>
<sequence>MLFSWKAAGQGAGMTACRCNGPCGPAGLRRAKYFFGRRLSDTAVASARLPSSRYARIATTIVGSFCRRSRMAIPDLTSMAWRGALALALSALLGACGTPGGSTATPDASAAPAAAAPPAAMPPAPEVASGYRPGMATVYAQRHMAAAANPLATEAGRAMLRQGGSAIDAAIAMQAVLTLVEPQATGIGGGAFIMYWDGKNVQAFDGRETAPAGATENLFMRPDGKPMSFSEAQIGGRSVGTPGVMRALEMVHRKHGRLPWARLFQPAIDLAEKGFPISQRLYTQVAADKFLANSPEMAAYFLDAQGKPKPAGTVLKNPKLAQTLRDMARRGAGVLYGGPIARDIVAKVNSGSNAGSLSMADLDSYRAKQRVPVCTDYKRWKICGMPPPSSGGIAIAQILGTLQALETKNPKYALAALKPQAVNTPAQLEAHPDAVHAIAEADRLAYADRGLYVADADFVPVDVSGMVNPSYLAARAELIGEQSMGKAQPGTPPGATLAYAPDRSPPRISTSQIVAVDDRGGAISMTTTIESYFGSHLMVRGFMLNNQLTDFSFVPSENGKPVANRVQPGKRPRSSMAPTLVFDRESGQLVATVGSPGGSQIIEYVSKALVGMLDWNLDPQAAIGMGNFGSRNGPTEVEQGLVSPGLVQALQARGHQVTAIEMTSGTQAIVRRQGPDGKTVWAGGADPRREGVALGD</sequence>
<evidence type="ECO:0000256" key="5">
    <source>
        <dbReference type="ARBA" id="ARBA00022801"/>
    </source>
</evidence>
<dbReference type="eggNOG" id="COG0405">
    <property type="taxonomic scope" value="Bacteria"/>
</dbReference>
<proteinExistence type="inferred from homology"/>
<dbReference type="HOGENOM" id="CLU_014813_0_1_4"/>
<name>B3R415_CUPTR</name>
<comment type="similarity">
    <text evidence="3 11">Belongs to the gamma-glutamyltransferase family.</text>
</comment>
<evidence type="ECO:0000256" key="6">
    <source>
        <dbReference type="ARBA" id="ARBA00023145"/>
    </source>
</evidence>
<comment type="catalytic activity">
    <reaction evidence="8 11">
        <text>an N-terminal (5-L-glutamyl)-[peptide] + an alpha-amino acid = 5-L-glutamyl amino acid + an N-terminal L-alpha-aminoacyl-[peptide]</text>
        <dbReference type="Rhea" id="RHEA:23904"/>
        <dbReference type="Rhea" id="RHEA-COMP:9780"/>
        <dbReference type="Rhea" id="RHEA-COMP:9795"/>
        <dbReference type="ChEBI" id="CHEBI:77644"/>
        <dbReference type="ChEBI" id="CHEBI:78597"/>
        <dbReference type="ChEBI" id="CHEBI:78599"/>
        <dbReference type="ChEBI" id="CHEBI:78608"/>
        <dbReference type="EC" id="2.3.2.2"/>
    </reaction>
</comment>
<evidence type="ECO:0000256" key="2">
    <source>
        <dbReference type="ARBA" id="ARBA00001089"/>
    </source>
</evidence>
<dbReference type="GO" id="GO:0036374">
    <property type="term" value="F:glutathione hydrolase activity"/>
    <property type="evidence" value="ECO:0007669"/>
    <property type="project" value="UniProtKB-UniRule"/>
</dbReference>